<dbReference type="RefSeq" id="XP_040737426.1">
    <property type="nucleotide sequence ID" value="XM_040881783.1"/>
</dbReference>
<organism evidence="2 3">
    <name type="scientific">Talaromyces amestolkiae</name>
    <dbReference type="NCBI Taxonomy" id="1196081"/>
    <lineage>
        <taxon>Eukaryota</taxon>
        <taxon>Fungi</taxon>
        <taxon>Dikarya</taxon>
        <taxon>Ascomycota</taxon>
        <taxon>Pezizomycotina</taxon>
        <taxon>Eurotiomycetes</taxon>
        <taxon>Eurotiomycetidae</taxon>
        <taxon>Eurotiales</taxon>
        <taxon>Trichocomaceae</taxon>
        <taxon>Talaromyces</taxon>
        <taxon>Talaromyces sect. Talaromyces</taxon>
    </lineage>
</organism>
<dbReference type="GeneID" id="63798138"/>
<dbReference type="InterPro" id="IPR021833">
    <property type="entry name" value="DUF3425"/>
</dbReference>
<name>A0A364LAT1_TALAM</name>
<sequence>MESTLAELRSIRQAHLEVTFDGKRGRIGRRREQNRLNQRACRLRKRIQNSTEESQSSASIDTTPYGVLVPSKCTGSTSNTVTTPYQTDEVVHLSLQLPNWVILTQLNVWQATLINSLILGMSHFFTDEDHPSDNHDNDDEEDPAYTPHYLSPPLSLKSPLPPSLHPTLPQQRTPHYPWIDLFPDAGMRDKLIQASPRLDVHDFCSDMLGSMLNHPSSSPSPSCSQTGAGFMVWGESWLVESWEMSEGFVRKYAWLLEDEGCEEVIRATNRWRERRGEELLVVK</sequence>
<dbReference type="OrthoDB" id="4227258at2759"/>
<dbReference type="PANTHER" id="PTHR38116">
    <property type="entry name" value="CHROMOSOME 7, WHOLE GENOME SHOTGUN SEQUENCE"/>
    <property type="match status" value="1"/>
</dbReference>
<dbReference type="STRING" id="1196081.A0A364LAT1"/>
<evidence type="ECO:0008006" key="4">
    <source>
        <dbReference type="Google" id="ProtNLM"/>
    </source>
</evidence>
<dbReference type="Pfam" id="PF11905">
    <property type="entry name" value="DUF3425"/>
    <property type="match status" value="1"/>
</dbReference>
<keyword evidence="3" id="KW-1185">Reference proteome</keyword>
<dbReference type="PANTHER" id="PTHR38116:SF5">
    <property type="entry name" value="BZIP DOMAIN-CONTAINING PROTEIN"/>
    <property type="match status" value="1"/>
</dbReference>
<comment type="caution">
    <text evidence="2">The sequence shown here is derived from an EMBL/GenBank/DDBJ whole genome shotgun (WGS) entry which is preliminary data.</text>
</comment>
<gene>
    <name evidence="2" type="ORF">BHQ10_008924</name>
</gene>
<feature type="region of interest" description="Disordered" evidence="1">
    <location>
        <begin position="129"/>
        <end position="151"/>
    </location>
</feature>
<protein>
    <recommendedName>
        <fullName evidence="4">BZIP domain-containing protein</fullName>
    </recommendedName>
</protein>
<dbReference type="EMBL" id="MIKG01000021">
    <property type="protein sequence ID" value="RAO72912.1"/>
    <property type="molecule type" value="Genomic_DNA"/>
</dbReference>
<reference evidence="2 3" key="1">
    <citation type="journal article" date="2017" name="Biotechnol. Biofuels">
        <title>Differential beta-glucosidase expression as a function of carbon source availability in Talaromyces amestolkiae: a genomic and proteomic approach.</title>
        <authorList>
            <person name="de Eugenio L.I."/>
            <person name="Mendez-Liter J.A."/>
            <person name="Nieto-Dominguez M."/>
            <person name="Alonso L."/>
            <person name="Gil-Munoz J."/>
            <person name="Barriuso J."/>
            <person name="Prieto A."/>
            <person name="Martinez M.J."/>
        </authorList>
    </citation>
    <scope>NUCLEOTIDE SEQUENCE [LARGE SCALE GENOMIC DNA]</scope>
    <source>
        <strain evidence="2 3">CIB</strain>
    </source>
</reference>
<evidence type="ECO:0000256" key="1">
    <source>
        <dbReference type="SAM" id="MobiDB-lite"/>
    </source>
</evidence>
<accession>A0A364LAT1</accession>
<proteinExistence type="predicted"/>
<dbReference type="AlphaFoldDB" id="A0A364LAT1"/>
<evidence type="ECO:0000313" key="2">
    <source>
        <dbReference type="EMBL" id="RAO72912.1"/>
    </source>
</evidence>
<dbReference type="Proteomes" id="UP000249363">
    <property type="component" value="Unassembled WGS sequence"/>
</dbReference>
<evidence type="ECO:0000313" key="3">
    <source>
        <dbReference type="Proteomes" id="UP000249363"/>
    </source>
</evidence>